<protein>
    <submittedName>
        <fullName evidence="2">Uncharacterized protein</fullName>
    </submittedName>
</protein>
<dbReference type="AlphaFoldDB" id="A0ABD1FXP7"/>
<sequence>MVDKNLITENQLTPPRKPPIGFESTSCSPRRRHVGTTISRRTAQNENVVPLLSKGQVINFTPMDLIAKQDNNVLSLVEDIMENYHAA</sequence>
<organism evidence="2 3">
    <name type="scientific">Salvia divinorum</name>
    <name type="common">Maria pastora</name>
    <name type="synonym">Diviner's sage</name>
    <dbReference type="NCBI Taxonomy" id="28513"/>
    <lineage>
        <taxon>Eukaryota</taxon>
        <taxon>Viridiplantae</taxon>
        <taxon>Streptophyta</taxon>
        <taxon>Embryophyta</taxon>
        <taxon>Tracheophyta</taxon>
        <taxon>Spermatophyta</taxon>
        <taxon>Magnoliopsida</taxon>
        <taxon>eudicotyledons</taxon>
        <taxon>Gunneridae</taxon>
        <taxon>Pentapetalae</taxon>
        <taxon>asterids</taxon>
        <taxon>lamiids</taxon>
        <taxon>Lamiales</taxon>
        <taxon>Lamiaceae</taxon>
        <taxon>Nepetoideae</taxon>
        <taxon>Mentheae</taxon>
        <taxon>Salviinae</taxon>
        <taxon>Salvia</taxon>
        <taxon>Salvia subgen. Calosphace</taxon>
    </lineage>
</organism>
<reference evidence="2 3" key="1">
    <citation type="submission" date="2024-06" db="EMBL/GenBank/DDBJ databases">
        <title>A chromosome level genome sequence of Diviner's sage (Salvia divinorum).</title>
        <authorList>
            <person name="Ford S.A."/>
            <person name="Ro D.-K."/>
            <person name="Ness R.W."/>
            <person name="Phillips M.A."/>
        </authorList>
    </citation>
    <scope>NUCLEOTIDE SEQUENCE [LARGE SCALE GENOMIC DNA]</scope>
    <source>
        <strain evidence="2">SAF-2024a</strain>
        <tissue evidence="2">Leaf</tissue>
    </source>
</reference>
<feature type="region of interest" description="Disordered" evidence="1">
    <location>
        <begin position="1"/>
        <end position="32"/>
    </location>
</feature>
<accession>A0ABD1FXP7</accession>
<dbReference type="Proteomes" id="UP001567538">
    <property type="component" value="Unassembled WGS sequence"/>
</dbReference>
<proteinExistence type="predicted"/>
<gene>
    <name evidence="2" type="ORF">AAHA92_29235</name>
</gene>
<dbReference type="EMBL" id="JBEAFC010000011">
    <property type="protein sequence ID" value="KAL1536610.1"/>
    <property type="molecule type" value="Genomic_DNA"/>
</dbReference>
<evidence type="ECO:0000313" key="3">
    <source>
        <dbReference type="Proteomes" id="UP001567538"/>
    </source>
</evidence>
<evidence type="ECO:0000256" key="1">
    <source>
        <dbReference type="SAM" id="MobiDB-lite"/>
    </source>
</evidence>
<keyword evidence="3" id="KW-1185">Reference proteome</keyword>
<evidence type="ECO:0000313" key="2">
    <source>
        <dbReference type="EMBL" id="KAL1536610.1"/>
    </source>
</evidence>
<name>A0ABD1FXP7_SALDI</name>
<comment type="caution">
    <text evidence="2">The sequence shown here is derived from an EMBL/GenBank/DDBJ whole genome shotgun (WGS) entry which is preliminary data.</text>
</comment>